<keyword evidence="5" id="KW-0547">Nucleotide-binding</keyword>
<dbReference type="InterPro" id="IPR017856">
    <property type="entry name" value="Integrase-like_N"/>
</dbReference>
<dbReference type="PANTHER" id="PTHR43381:SF4">
    <property type="entry name" value="EUKARYOTIC TRANSLATION INITIATION FACTOR 5B"/>
    <property type="match status" value="1"/>
</dbReference>
<dbReference type="EMBL" id="JATAAI010000008">
    <property type="protein sequence ID" value="KAK1743716.1"/>
    <property type="molecule type" value="Genomic_DNA"/>
</dbReference>
<proteinExistence type="inferred from homology"/>
<dbReference type="InterPro" id="IPR048300">
    <property type="entry name" value="TACO1_YebC-like_2nd/3rd_dom"/>
</dbReference>
<dbReference type="PANTHER" id="PTHR43381">
    <property type="entry name" value="TRANSLATION INITIATION FACTOR IF-2-RELATED"/>
    <property type="match status" value="1"/>
</dbReference>
<dbReference type="Gene3D" id="1.10.10.200">
    <property type="match status" value="1"/>
</dbReference>
<dbReference type="Pfam" id="PF00009">
    <property type="entry name" value="GTP_EFTU"/>
    <property type="match status" value="1"/>
</dbReference>
<gene>
    <name evidence="12" type="ORF">QTG54_005313</name>
</gene>
<dbReference type="CDD" id="cd16266">
    <property type="entry name" value="IF2_aeIF5B_IV"/>
    <property type="match status" value="1"/>
</dbReference>
<dbReference type="SUPFAM" id="SSF52156">
    <property type="entry name" value="Initiation factor IF2/eIF5b, domain 3"/>
    <property type="match status" value="1"/>
</dbReference>
<dbReference type="GO" id="GO:0005525">
    <property type="term" value="F:GTP binding"/>
    <property type="evidence" value="ECO:0007669"/>
    <property type="project" value="UniProtKB-KW"/>
</dbReference>
<dbReference type="Gene3D" id="3.30.70.980">
    <property type="match status" value="1"/>
</dbReference>
<feature type="compositionally biased region" description="Basic and acidic residues" evidence="10">
    <location>
        <begin position="103"/>
        <end position="165"/>
    </location>
</feature>
<dbReference type="CDD" id="cd03703">
    <property type="entry name" value="aeIF5B_II"/>
    <property type="match status" value="1"/>
</dbReference>
<comment type="similarity">
    <text evidence="2">Belongs to the TRAFAC class translation factor GTPase superfamily. Classic translation factor GTPase family. IF-2 subfamily.</text>
</comment>
<dbReference type="InterPro" id="IPR023115">
    <property type="entry name" value="TIF_IF2_dom3"/>
</dbReference>
<evidence type="ECO:0000256" key="10">
    <source>
        <dbReference type="SAM" id="MobiDB-lite"/>
    </source>
</evidence>
<evidence type="ECO:0000256" key="4">
    <source>
        <dbReference type="ARBA" id="ARBA00022540"/>
    </source>
</evidence>
<dbReference type="InterPro" id="IPR000795">
    <property type="entry name" value="T_Tr_GTP-bd_dom"/>
</dbReference>
<keyword evidence="9" id="KW-0175">Coiled coil</keyword>
<evidence type="ECO:0000256" key="7">
    <source>
        <dbReference type="ARBA" id="ARBA00023134"/>
    </source>
</evidence>
<keyword evidence="7" id="KW-0342">GTP-binding</keyword>
<dbReference type="Gene3D" id="2.40.30.10">
    <property type="entry name" value="Translation factors"/>
    <property type="match status" value="2"/>
</dbReference>
<keyword evidence="4 12" id="KW-0396">Initiation factor</keyword>
<evidence type="ECO:0000256" key="5">
    <source>
        <dbReference type="ARBA" id="ARBA00022741"/>
    </source>
</evidence>
<comment type="caution">
    <text evidence="12">The sequence shown here is derived from an EMBL/GenBank/DDBJ whole genome shotgun (WGS) entry which is preliminary data.</text>
</comment>
<evidence type="ECO:0000256" key="3">
    <source>
        <dbReference type="ARBA" id="ARBA00013824"/>
    </source>
</evidence>
<feature type="domain" description="Tr-type G" evidence="11">
    <location>
        <begin position="374"/>
        <end position="574"/>
    </location>
</feature>
<dbReference type="AlphaFoldDB" id="A0AAD8YEF3"/>
<feature type="compositionally biased region" description="Basic residues" evidence="10">
    <location>
        <begin position="86"/>
        <end position="95"/>
    </location>
</feature>
<dbReference type="GO" id="GO:0003743">
    <property type="term" value="F:translation initiation factor activity"/>
    <property type="evidence" value="ECO:0007669"/>
    <property type="project" value="UniProtKB-KW"/>
</dbReference>
<dbReference type="InterPro" id="IPR029459">
    <property type="entry name" value="EFTU-type"/>
</dbReference>
<evidence type="ECO:0000313" key="13">
    <source>
        <dbReference type="Proteomes" id="UP001224775"/>
    </source>
</evidence>
<evidence type="ECO:0000256" key="9">
    <source>
        <dbReference type="SAM" id="Coils"/>
    </source>
</evidence>
<dbReference type="Gene3D" id="3.40.50.300">
    <property type="entry name" value="P-loop containing nucleotide triphosphate hydrolases"/>
    <property type="match status" value="1"/>
</dbReference>
<feature type="compositionally biased region" description="Basic residues" evidence="10">
    <location>
        <begin position="237"/>
        <end position="251"/>
    </location>
</feature>
<dbReference type="Pfam" id="PF11987">
    <property type="entry name" value="IF-2"/>
    <property type="match status" value="1"/>
</dbReference>
<dbReference type="InterPro" id="IPR029072">
    <property type="entry name" value="YebC-like"/>
</dbReference>
<evidence type="ECO:0000259" key="11">
    <source>
        <dbReference type="PROSITE" id="PS51722"/>
    </source>
</evidence>
<feature type="compositionally biased region" description="Acidic residues" evidence="10">
    <location>
        <begin position="1086"/>
        <end position="1095"/>
    </location>
</feature>
<dbReference type="GO" id="GO:0003924">
    <property type="term" value="F:GTPase activity"/>
    <property type="evidence" value="ECO:0007669"/>
    <property type="project" value="InterPro"/>
</dbReference>
<dbReference type="Pfam" id="PF20772">
    <property type="entry name" value="TACO1_YebC_N"/>
    <property type="match status" value="1"/>
</dbReference>
<comment type="subcellular location">
    <subcellularLocation>
        <location evidence="1">Plastid</location>
        <location evidence="1">Chloroplast</location>
    </subcellularLocation>
</comment>
<dbReference type="InterPro" id="IPR026564">
    <property type="entry name" value="Transcrip_reg_TACO1-like_dom3"/>
</dbReference>
<evidence type="ECO:0000256" key="1">
    <source>
        <dbReference type="ARBA" id="ARBA00004229"/>
    </source>
</evidence>
<dbReference type="InterPro" id="IPR027417">
    <property type="entry name" value="P-loop_NTPase"/>
</dbReference>
<feature type="coiled-coil region" evidence="9">
    <location>
        <begin position="303"/>
        <end position="352"/>
    </location>
</feature>
<feature type="region of interest" description="Disordered" evidence="10">
    <location>
        <begin position="1083"/>
        <end position="1102"/>
    </location>
</feature>
<dbReference type="Pfam" id="PF01709">
    <property type="entry name" value="Transcrip_reg"/>
    <property type="match status" value="1"/>
</dbReference>
<dbReference type="InterPro" id="IPR009000">
    <property type="entry name" value="Transl_B-barrel_sf"/>
</dbReference>
<feature type="region of interest" description="Disordered" evidence="10">
    <location>
        <begin position="74"/>
        <end position="252"/>
    </location>
</feature>
<evidence type="ECO:0000256" key="8">
    <source>
        <dbReference type="ARBA" id="ARBA00032478"/>
    </source>
</evidence>
<dbReference type="PROSITE" id="PS51722">
    <property type="entry name" value="G_TR_2"/>
    <property type="match status" value="1"/>
</dbReference>
<keyword evidence="6" id="KW-0648">Protein biosynthesis</keyword>
<evidence type="ECO:0000256" key="2">
    <source>
        <dbReference type="ARBA" id="ARBA00007733"/>
    </source>
</evidence>
<keyword evidence="13" id="KW-1185">Reference proteome</keyword>
<sequence>MGKKKGGKKQQQAAAADDDWDILNEAAAANTEATVDDVVKKEEEVVAPTAAAAETNASSGGSMDAAAAFLAAQGIATDGGGEKKDNKKRRRKRREKISAKGKLIAERMRLQREAEEKRLAEEEAERKRIEEIERKEKEEADRIQAEKDRKKQKQKEKIERQKKEGTYMTKKQKQQAALAQQRLEAMKAAGMDVPSGGGKKKGSSAEEARKKAQAEAKKRAEEEAKKLAEENAWRKSAVLKRPVKRRRKKMTPKMIGKTLIQLDALEKRLKQTSIDDSDDDEDLIEKEKRLERERLAELGKVRAERERIEEEKMAELRAREEEENRQLLLLTQKREEGKKRRLEQEKANLEARTETICVALLLSSWVTSIPIRKTNVQEGEAGGITQQIGATYFEKKTLLTQTEKLNETEKFNLTLPGMLVIDTPGHESFTNLRSRGSSLCDVAILVVDLMHGLEQQTIESLTMLRKRGTPFVVALNKIDRCYDWKTCKDTPIRDALKVQSEGTVQEFRSRADSAKLQLQEQGVNSNIYWEMGDEDWTNSDFVPLVPTSAITGEGVQDILLLLCQIAQRKLWRQLMWCANLQATVLEVKAIDGLGMTVDVLVVNGYLREGDKAVFCTLDGPVVTEIRGLLTPPPSREMRVKSEYIHHKEIKGALGVKLIGNGLEKVMAGTPVMVVGEYDEEEDIKEEVMSDLSRLQDKLSTDKKPPIPVSAIGIGTIHKRDVTKISIMNEKGCPEYATVLAFDVPVERDAREHANDVNVRIFTADIIYHLFDQFTRFMEQLTEKRREDAAGIAVFPSIVKILPQHVFNQKDPIIVGVEVVEGILKVGTPLCVPALGGLTVGVVTSIECNGREQETAKKGSSIAIKIVNETNPTITYGRQFDASHSLYSQLSRASIDALKLHFKDKLENEDWRLVVKLKKSPQLPMEIFHYESIIDLDDDDDEWHAWAEAPANDVARARDHTKAARAIEVASRSCQGDMADISLQSAVAAARAVQLPKERIEKAIERGANPNAKDELSVIRRYDGMVPGSNGKVAVIIETLTENKNRTAANVRHLVTKIGGELLPTEPVDEDELLECALDGGATDVDFGADEDEDTSNAEGDNIDNPIVIKCETSGLLRNIERGRIGKFDKFLDSMDEDLDVTNVYHNATFPEEVS</sequence>
<dbReference type="CDD" id="cd01887">
    <property type="entry name" value="IF2_eIF5B"/>
    <property type="match status" value="1"/>
</dbReference>
<evidence type="ECO:0000313" key="12">
    <source>
        <dbReference type="EMBL" id="KAK1743716.1"/>
    </source>
</evidence>
<dbReference type="Gene3D" id="3.40.50.10050">
    <property type="entry name" value="Translation initiation factor IF- 2, domain 3"/>
    <property type="match status" value="1"/>
</dbReference>
<feature type="compositionally biased region" description="Basic and acidic residues" evidence="10">
    <location>
        <begin position="203"/>
        <end position="233"/>
    </location>
</feature>
<protein>
    <recommendedName>
        <fullName evidence="3">Eukaryotic translation initiation factor 5B</fullName>
    </recommendedName>
    <alternativeName>
        <fullName evidence="8">Translation initiation factor IF-2</fullName>
    </alternativeName>
</protein>
<dbReference type="InterPro" id="IPR015760">
    <property type="entry name" value="TIF_IF2"/>
</dbReference>
<organism evidence="12 13">
    <name type="scientific">Skeletonema marinoi</name>
    <dbReference type="NCBI Taxonomy" id="267567"/>
    <lineage>
        <taxon>Eukaryota</taxon>
        <taxon>Sar</taxon>
        <taxon>Stramenopiles</taxon>
        <taxon>Ochrophyta</taxon>
        <taxon>Bacillariophyta</taxon>
        <taxon>Coscinodiscophyceae</taxon>
        <taxon>Thalassiosirophycidae</taxon>
        <taxon>Thalassiosirales</taxon>
        <taxon>Skeletonemataceae</taxon>
        <taxon>Skeletonema</taxon>
        <taxon>Skeletonema marinoi-dohrnii complex</taxon>
    </lineage>
</organism>
<dbReference type="FunFam" id="2.40.30.10:FF:000013">
    <property type="entry name" value="eukaryotic translation initiation factor 5B"/>
    <property type="match status" value="1"/>
</dbReference>
<dbReference type="FunFam" id="2.40.30.10:FF:000026">
    <property type="entry name" value="Eukaryotic translation initiation factor 5B"/>
    <property type="match status" value="1"/>
</dbReference>
<dbReference type="GO" id="GO:0005739">
    <property type="term" value="C:mitochondrion"/>
    <property type="evidence" value="ECO:0007669"/>
    <property type="project" value="TreeGrafter"/>
</dbReference>
<dbReference type="SUPFAM" id="SSF50447">
    <property type="entry name" value="Translation proteins"/>
    <property type="match status" value="1"/>
</dbReference>
<reference evidence="12" key="1">
    <citation type="submission" date="2023-06" db="EMBL/GenBank/DDBJ databases">
        <title>Survivors Of The Sea: Transcriptome response of Skeletonema marinoi to long-term dormancy.</title>
        <authorList>
            <person name="Pinder M.I.M."/>
            <person name="Kourtchenko O."/>
            <person name="Robertson E.K."/>
            <person name="Larsson T."/>
            <person name="Maumus F."/>
            <person name="Osuna-Cruz C.M."/>
            <person name="Vancaester E."/>
            <person name="Stenow R."/>
            <person name="Vandepoele K."/>
            <person name="Ploug H."/>
            <person name="Bruchert V."/>
            <person name="Godhe A."/>
            <person name="Topel M."/>
        </authorList>
    </citation>
    <scope>NUCLEOTIDE SEQUENCE</scope>
    <source>
        <strain evidence="12">R05AC</strain>
    </source>
</reference>
<accession>A0AAD8YEF3</accession>
<name>A0AAD8YEF3_9STRA</name>
<dbReference type="Proteomes" id="UP001224775">
    <property type="component" value="Unassembled WGS sequence"/>
</dbReference>
<dbReference type="GO" id="GO:0009507">
    <property type="term" value="C:chloroplast"/>
    <property type="evidence" value="ECO:0007669"/>
    <property type="project" value="UniProtKB-SubCell"/>
</dbReference>
<dbReference type="SUPFAM" id="SSF52540">
    <property type="entry name" value="P-loop containing nucleoside triphosphate hydrolases"/>
    <property type="match status" value="1"/>
</dbReference>
<dbReference type="InterPro" id="IPR049083">
    <property type="entry name" value="TACO1_YebC_N"/>
</dbReference>
<dbReference type="InterPro" id="IPR036925">
    <property type="entry name" value="TIF_IF2_dom3_sf"/>
</dbReference>
<keyword evidence="12" id="KW-0378">Hydrolase</keyword>
<dbReference type="Pfam" id="PF14578">
    <property type="entry name" value="GTP_EFTU_D4"/>
    <property type="match status" value="1"/>
</dbReference>
<dbReference type="FunFam" id="3.40.50.300:FF:000112">
    <property type="entry name" value="Eukaryotic translation initiation factor 5B"/>
    <property type="match status" value="1"/>
</dbReference>
<evidence type="ECO:0000256" key="6">
    <source>
        <dbReference type="ARBA" id="ARBA00022917"/>
    </source>
</evidence>
<dbReference type="SUPFAM" id="SSF75625">
    <property type="entry name" value="YebC-like"/>
    <property type="match status" value="1"/>
</dbReference>